<proteinExistence type="predicted"/>
<name>A0ACB5U0K4_AMBMO</name>
<protein>
    <submittedName>
        <fullName evidence="1">Unnamed protein product</fullName>
    </submittedName>
</protein>
<evidence type="ECO:0000313" key="2">
    <source>
        <dbReference type="Proteomes" id="UP001165064"/>
    </source>
</evidence>
<accession>A0ACB5U0K4</accession>
<dbReference type="EMBL" id="BSXS01010594">
    <property type="protein sequence ID" value="GME98587.1"/>
    <property type="molecule type" value="Genomic_DNA"/>
</dbReference>
<organism evidence="1 2">
    <name type="scientific">Ambrosiozyma monospora</name>
    <name type="common">Yeast</name>
    <name type="synonym">Endomycopsis monosporus</name>
    <dbReference type="NCBI Taxonomy" id="43982"/>
    <lineage>
        <taxon>Eukaryota</taxon>
        <taxon>Fungi</taxon>
        <taxon>Dikarya</taxon>
        <taxon>Ascomycota</taxon>
        <taxon>Saccharomycotina</taxon>
        <taxon>Pichiomycetes</taxon>
        <taxon>Pichiales</taxon>
        <taxon>Pichiaceae</taxon>
        <taxon>Ambrosiozyma</taxon>
    </lineage>
</organism>
<evidence type="ECO:0000313" key="1">
    <source>
        <dbReference type="EMBL" id="GME98587.1"/>
    </source>
</evidence>
<sequence>MKLYNSEFCPIKNVSDYRIFFAILDFIAFIILLAGCGVAGDGGEHRSVVGAHCIIAGLVIQLVIMIIFTVLASVFFFNMYSHSSKSSLKLDDRYSKIRDTPYAGSVLFSILISIFLFYIRTIYRIVQMSGSFNSRLHRNETLLLVLDAAMVAISVVLLTIFYPGLPTQKMRDVKEKKNTKPEDGELELKIDDEPASKTSITAV</sequence>
<dbReference type="Proteomes" id="UP001165064">
    <property type="component" value="Unassembled WGS sequence"/>
</dbReference>
<gene>
    <name evidence="1" type="ORF">Amon02_001051600</name>
</gene>
<keyword evidence="2" id="KW-1185">Reference proteome</keyword>
<reference evidence="1" key="1">
    <citation type="submission" date="2023-04" db="EMBL/GenBank/DDBJ databases">
        <title>Ambrosiozyma monospora NBRC 10751.</title>
        <authorList>
            <person name="Ichikawa N."/>
            <person name="Sato H."/>
            <person name="Tonouchi N."/>
        </authorList>
    </citation>
    <scope>NUCLEOTIDE SEQUENCE</scope>
    <source>
        <strain evidence="1">NBRC 10751</strain>
    </source>
</reference>
<comment type="caution">
    <text evidence="1">The sequence shown here is derived from an EMBL/GenBank/DDBJ whole genome shotgun (WGS) entry which is preliminary data.</text>
</comment>